<accession>A0AAW2E5X2</accession>
<keyword evidence="3" id="KW-1185">Reference proteome</keyword>
<gene>
    <name evidence="2" type="ORF">PUN28_020628</name>
</gene>
<protein>
    <submittedName>
        <fullName evidence="2">Uncharacterized protein</fullName>
    </submittedName>
</protein>
<proteinExistence type="predicted"/>
<evidence type="ECO:0000256" key="1">
    <source>
        <dbReference type="SAM" id="MobiDB-lite"/>
    </source>
</evidence>
<sequence>MVLSCTDLPDANHSPEQFRADQQIYIRGPIKLQIRHPVVMKFAWKPESNKARAILLFLFSSMTYINAVERKTSDVPSPTEPRAVNAVAPPGPAVRSPSTDITADPPVPESPDCPRLSDNIE</sequence>
<evidence type="ECO:0000313" key="2">
    <source>
        <dbReference type="EMBL" id="KAL0098672.1"/>
    </source>
</evidence>
<organism evidence="2 3">
    <name type="scientific">Cardiocondyla obscurior</name>
    <dbReference type="NCBI Taxonomy" id="286306"/>
    <lineage>
        <taxon>Eukaryota</taxon>
        <taxon>Metazoa</taxon>
        <taxon>Ecdysozoa</taxon>
        <taxon>Arthropoda</taxon>
        <taxon>Hexapoda</taxon>
        <taxon>Insecta</taxon>
        <taxon>Pterygota</taxon>
        <taxon>Neoptera</taxon>
        <taxon>Endopterygota</taxon>
        <taxon>Hymenoptera</taxon>
        <taxon>Apocrita</taxon>
        <taxon>Aculeata</taxon>
        <taxon>Formicoidea</taxon>
        <taxon>Formicidae</taxon>
        <taxon>Myrmicinae</taxon>
        <taxon>Cardiocondyla</taxon>
    </lineage>
</organism>
<dbReference type="EMBL" id="JADYXP020000043">
    <property type="protein sequence ID" value="KAL0098672.1"/>
    <property type="molecule type" value="Genomic_DNA"/>
</dbReference>
<evidence type="ECO:0000313" key="3">
    <source>
        <dbReference type="Proteomes" id="UP001430953"/>
    </source>
</evidence>
<dbReference type="Proteomes" id="UP001430953">
    <property type="component" value="Unassembled WGS sequence"/>
</dbReference>
<name>A0AAW2E5X2_9HYME</name>
<reference evidence="2 3" key="1">
    <citation type="submission" date="2023-03" db="EMBL/GenBank/DDBJ databases">
        <title>High recombination rates correlate with genetic variation in Cardiocondyla obscurior ants.</title>
        <authorList>
            <person name="Errbii M."/>
        </authorList>
    </citation>
    <scope>NUCLEOTIDE SEQUENCE [LARGE SCALE GENOMIC DNA]</scope>
    <source>
        <strain evidence="2">Alpha-2009</strain>
        <tissue evidence="2">Whole body</tissue>
    </source>
</reference>
<comment type="caution">
    <text evidence="2">The sequence shown here is derived from an EMBL/GenBank/DDBJ whole genome shotgun (WGS) entry which is preliminary data.</text>
</comment>
<feature type="region of interest" description="Disordered" evidence="1">
    <location>
        <begin position="71"/>
        <end position="121"/>
    </location>
</feature>
<dbReference type="AlphaFoldDB" id="A0AAW2E5X2"/>